<dbReference type="EMBL" id="LAZR01001859">
    <property type="protein sequence ID" value="KKN37974.1"/>
    <property type="molecule type" value="Genomic_DNA"/>
</dbReference>
<evidence type="ECO:0000313" key="1">
    <source>
        <dbReference type="EMBL" id="KKN37974.1"/>
    </source>
</evidence>
<name>A0A0F9Q647_9ZZZZ</name>
<dbReference type="AlphaFoldDB" id="A0A0F9Q647"/>
<sequence>MKRAEFLKLAGVTAGAIVAGVSALPRVRIFRKNRLLSICTVPKEPYTDKDMVIPIDQFDNIRGDKIVIPFSYFGRRALELPIIEDSKGKRIAVVPYEKLVEIGYRQRG</sequence>
<gene>
    <name evidence="1" type="ORF">LCGC14_0758160</name>
</gene>
<reference evidence="1" key="1">
    <citation type="journal article" date="2015" name="Nature">
        <title>Complex archaea that bridge the gap between prokaryotes and eukaryotes.</title>
        <authorList>
            <person name="Spang A."/>
            <person name="Saw J.H."/>
            <person name="Jorgensen S.L."/>
            <person name="Zaremba-Niedzwiedzka K."/>
            <person name="Martijn J."/>
            <person name="Lind A.E."/>
            <person name="van Eijk R."/>
            <person name="Schleper C."/>
            <person name="Guy L."/>
            <person name="Ettema T.J."/>
        </authorList>
    </citation>
    <scope>NUCLEOTIDE SEQUENCE</scope>
</reference>
<organism evidence="1">
    <name type="scientific">marine sediment metagenome</name>
    <dbReference type="NCBI Taxonomy" id="412755"/>
    <lineage>
        <taxon>unclassified sequences</taxon>
        <taxon>metagenomes</taxon>
        <taxon>ecological metagenomes</taxon>
    </lineage>
</organism>
<accession>A0A0F9Q647</accession>
<comment type="caution">
    <text evidence="1">The sequence shown here is derived from an EMBL/GenBank/DDBJ whole genome shotgun (WGS) entry which is preliminary data.</text>
</comment>
<proteinExistence type="predicted"/>
<protein>
    <submittedName>
        <fullName evidence="1">Uncharacterized protein</fullName>
    </submittedName>
</protein>